<comment type="caution">
    <text evidence="2">The sequence shown here is derived from an EMBL/GenBank/DDBJ whole genome shotgun (WGS) entry which is preliminary data.</text>
</comment>
<dbReference type="EMBL" id="SRKZ01000004">
    <property type="protein sequence ID" value="TGD79662.1"/>
    <property type="molecule type" value="Genomic_DNA"/>
</dbReference>
<dbReference type="OrthoDB" id="192297at2"/>
<evidence type="ECO:0000313" key="2">
    <source>
        <dbReference type="EMBL" id="TGD79662.1"/>
    </source>
</evidence>
<keyword evidence="3" id="KW-1185">Reference proteome</keyword>
<dbReference type="PANTHER" id="PTHR46637">
    <property type="entry name" value="TIS1421-TRANSPOSASE PROTEIN A"/>
    <property type="match status" value="1"/>
</dbReference>
<accession>A0A4Z0MIL6</accession>
<protein>
    <submittedName>
        <fullName evidence="2">Transposase</fullName>
    </submittedName>
</protein>
<dbReference type="PANTHER" id="PTHR46637:SF1">
    <property type="entry name" value="BLL5188 PROTEIN"/>
    <property type="match status" value="1"/>
</dbReference>
<sequence>MCLLRRHEVTEWEVQVVEPHTVGRLYPGRDNRLFVNAVLYRVRTGRDWRDLPERFDPWNPVARHSRRWAPAGVGEARFQAVQDQNFLANSCLSR</sequence>
<dbReference type="AlphaFoldDB" id="A0A4Z0MIL6"/>
<organism evidence="2 3">
    <name type="scientific">Hymenobacter wooponensis</name>
    <dbReference type="NCBI Taxonomy" id="1525360"/>
    <lineage>
        <taxon>Bacteria</taxon>
        <taxon>Pseudomonadati</taxon>
        <taxon>Bacteroidota</taxon>
        <taxon>Cytophagia</taxon>
        <taxon>Cytophagales</taxon>
        <taxon>Hymenobacteraceae</taxon>
        <taxon>Hymenobacter</taxon>
    </lineage>
</organism>
<gene>
    <name evidence="2" type="ORF">EU557_15705</name>
</gene>
<dbReference type="InterPro" id="IPR025161">
    <property type="entry name" value="IS402-like_dom"/>
</dbReference>
<dbReference type="InterPro" id="IPR052909">
    <property type="entry name" value="Transposase_6_like"/>
</dbReference>
<feature type="domain" description="Insertion element IS402-like" evidence="1">
    <location>
        <begin position="26"/>
        <end position="75"/>
    </location>
</feature>
<reference evidence="2 3" key="1">
    <citation type="submission" date="2019-04" db="EMBL/GenBank/DDBJ databases">
        <authorList>
            <person name="Feng G."/>
            <person name="Zhang J."/>
            <person name="Zhu H."/>
        </authorList>
    </citation>
    <scope>NUCLEOTIDE SEQUENCE [LARGE SCALE GENOMIC DNA]</scope>
    <source>
        <strain evidence="2 3">JCM 19491</strain>
    </source>
</reference>
<evidence type="ECO:0000313" key="3">
    <source>
        <dbReference type="Proteomes" id="UP000298284"/>
    </source>
</evidence>
<proteinExistence type="predicted"/>
<evidence type="ECO:0000259" key="1">
    <source>
        <dbReference type="Pfam" id="PF13340"/>
    </source>
</evidence>
<dbReference type="Pfam" id="PF13340">
    <property type="entry name" value="DUF4096"/>
    <property type="match status" value="1"/>
</dbReference>
<name>A0A4Z0MIL6_9BACT</name>
<dbReference type="Proteomes" id="UP000298284">
    <property type="component" value="Unassembled WGS sequence"/>
</dbReference>